<organism evidence="2 3">
    <name type="scientific">Roseateles depolymerans</name>
    <dbReference type="NCBI Taxonomy" id="76731"/>
    <lineage>
        <taxon>Bacteria</taxon>
        <taxon>Pseudomonadati</taxon>
        <taxon>Pseudomonadota</taxon>
        <taxon>Betaproteobacteria</taxon>
        <taxon>Burkholderiales</taxon>
        <taxon>Sphaerotilaceae</taxon>
        <taxon>Roseateles</taxon>
    </lineage>
</organism>
<evidence type="ECO:0000313" key="3">
    <source>
        <dbReference type="Proteomes" id="UP000249633"/>
    </source>
</evidence>
<dbReference type="PANTHER" id="PTHR15887">
    <property type="entry name" value="TRANSMEMBRANE PROTEIN 69"/>
    <property type="match status" value="1"/>
</dbReference>
<dbReference type="InterPro" id="IPR021836">
    <property type="entry name" value="DUF3429"/>
</dbReference>
<protein>
    <submittedName>
        <fullName evidence="2">DUF3429 domain-containing protein</fullName>
    </submittedName>
</protein>
<dbReference type="AlphaFoldDB" id="A0A2W5F463"/>
<name>A0A2W5F463_9BURK</name>
<dbReference type="Pfam" id="PF11911">
    <property type="entry name" value="DUF3429"/>
    <property type="match status" value="1"/>
</dbReference>
<keyword evidence="1" id="KW-0472">Membrane</keyword>
<proteinExistence type="predicted"/>
<dbReference type="Proteomes" id="UP000249633">
    <property type="component" value="Unassembled WGS sequence"/>
</dbReference>
<reference evidence="2 3" key="1">
    <citation type="submission" date="2017-08" db="EMBL/GenBank/DDBJ databases">
        <title>Infants hospitalized years apart are colonized by the same room-sourced microbial strains.</title>
        <authorList>
            <person name="Brooks B."/>
            <person name="Olm M.R."/>
            <person name="Firek B.A."/>
            <person name="Baker R."/>
            <person name="Thomas B.C."/>
            <person name="Morowitz M.J."/>
            <person name="Banfield J.F."/>
        </authorList>
    </citation>
    <scope>NUCLEOTIDE SEQUENCE [LARGE SCALE GENOMIC DNA]</scope>
    <source>
        <strain evidence="2">S2_012_000_R2_81</strain>
    </source>
</reference>
<sequence>MTTDHRLLAERLGYAGLLPFVLGCALVWLLGGYSPEQHAFVVDGLSRYAAVVIAFLGGIHWGVGFVRGTPSRASLIWGVTAAFLGWVAALTPAYAGLALHGAVLIACYVMDRRLYPALGISNWLTLRFRLSAVAALSCFLAAAGS</sequence>
<dbReference type="PROSITE" id="PS51257">
    <property type="entry name" value="PROKAR_LIPOPROTEIN"/>
    <property type="match status" value="1"/>
</dbReference>
<feature type="transmembrane region" description="Helical" evidence="1">
    <location>
        <begin position="12"/>
        <end position="33"/>
    </location>
</feature>
<dbReference type="PANTHER" id="PTHR15887:SF1">
    <property type="entry name" value="TRANSMEMBRANE PROTEIN 69"/>
    <property type="match status" value="1"/>
</dbReference>
<feature type="transmembrane region" description="Helical" evidence="1">
    <location>
        <begin position="45"/>
        <end position="63"/>
    </location>
</feature>
<evidence type="ECO:0000313" key="2">
    <source>
        <dbReference type="EMBL" id="PZP27276.1"/>
    </source>
</evidence>
<feature type="transmembrane region" description="Helical" evidence="1">
    <location>
        <begin position="75"/>
        <end position="106"/>
    </location>
</feature>
<comment type="caution">
    <text evidence="2">The sequence shown here is derived from an EMBL/GenBank/DDBJ whole genome shotgun (WGS) entry which is preliminary data.</text>
</comment>
<dbReference type="EMBL" id="QFOD01000032">
    <property type="protein sequence ID" value="PZP27276.1"/>
    <property type="molecule type" value="Genomic_DNA"/>
</dbReference>
<evidence type="ECO:0000256" key="1">
    <source>
        <dbReference type="SAM" id="Phobius"/>
    </source>
</evidence>
<keyword evidence="1" id="KW-1133">Transmembrane helix</keyword>
<keyword evidence="1" id="KW-0812">Transmembrane</keyword>
<gene>
    <name evidence="2" type="ORF">DI603_22170</name>
</gene>
<accession>A0A2W5F463</accession>